<comment type="caution">
    <text evidence="2">The sequence shown here is derived from an EMBL/GenBank/DDBJ whole genome shotgun (WGS) entry which is preliminary data.</text>
</comment>
<organism evidence="2">
    <name type="scientific">Tanacetum cinerariifolium</name>
    <name type="common">Dalmatian daisy</name>
    <name type="synonym">Chrysanthemum cinerariifolium</name>
    <dbReference type="NCBI Taxonomy" id="118510"/>
    <lineage>
        <taxon>Eukaryota</taxon>
        <taxon>Viridiplantae</taxon>
        <taxon>Streptophyta</taxon>
        <taxon>Embryophyta</taxon>
        <taxon>Tracheophyta</taxon>
        <taxon>Spermatophyta</taxon>
        <taxon>Magnoliopsida</taxon>
        <taxon>eudicotyledons</taxon>
        <taxon>Gunneridae</taxon>
        <taxon>Pentapetalae</taxon>
        <taxon>asterids</taxon>
        <taxon>campanulids</taxon>
        <taxon>Asterales</taxon>
        <taxon>Asteraceae</taxon>
        <taxon>Asteroideae</taxon>
        <taxon>Anthemideae</taxon>
        <taxon>Anthemidinae</taxon>
        <taxon>Tanacetum</taxon>
    </lineage>
</organism>
<name>A0A699JIJ1_TANCI</name>
<dbReference type="AlphaFoldDB" id="A0A699JIJ1"/>
<feature type="compositionally biased region" description="Basic and acidic residues" evidence="1">
    <location>
        <begin position="117"/>
        <end position="143"/>
    </location>
</feature>
<feature type="compositionally biased region" description="Polar residues" evidence="1">
    <location>
        <begin position="337"/>
        <end position="351"/>
    </location>
</feature>
<evidence type="ECO:0000256" key="1">
    <source>
        <dbReference type="SAM" id="MobiDB-lite"/>
    </source>
</evidence>
<feature type="compositionally biased region" description="Polar residues" evidence="1">
    <location>
        <begin position="288"/>
        <end position="307"/>
    </location>
</feature>
<evidence type="ECO:0008006" key="3">
    <source>
        <dbReference type="Google" id="ProtNLM"/>
    </source>
</evidence>
<accession>A0A699JIJ1</accession>
<feature type="compositionally biased region" description="Basic and acidic residues" evidence="1">
    <location>
        <begin position="308"/>
        <end position="325"/>
    </location>
</feature>
<gene>
    <name evidence="2" type="ORF">Tci_606009</name>
</gene>
<sequence>MEQLEKQLDKEDFQEIGSMAAFNVLKTQFQMFIMSRVYLNDEYVAMTRSYFIQYTQQAIPEFCDTLIHHLESVKKSNNERVKLKREYDSWVNERMMQTIEEKVDTSKALDASSVDTESSRTESKRHDTSSRSKNDAHDDDVDIRPIYDKEPMAEVQTTAEINVFAIGQQHTEQPEFNNDGKVVQNAKECHDTCPLPAILTDNQIPEPSYQSLESKNSSLKKTVAQFQKDFSRPEAHCVNLELKCQNHALKKGQHSQFWKEKNLSKPLATHYLPKEKEAASAKPHHMIASSNSRISSKNIPRFSSNDMVHNHYLEEAKKKTQERSRNSKPSLMHSARSKSTANGLVPQQQKASDYDNPDPVPQQQDVSSSADADVPSQQELDLLFCPLYDEFFNAGSNPQDKQP</sequence>
<protein>
    <recommendedName>
        <fullName evidence="3">Integrase, catalytic region, zinc finger, CCHC-type, peptidase aspartic, catalytic</fullName>
    </recommendedName>
</protein>
<feature type="region of interest" description="Disordered" evidence="1">
    <location>
        <begin position="101"/>
        <end position="143"/>
    </location>
</feature>
<feature type="non-terminal residue" evidence="2">
    <location>
        <position position="403"/>
    </location>
</feature>
<evidence type="ECO:0000313" key="2">
    <source>
        <dbReference type="EMBL" id="GFA34037.1"/>
    </source>
</evidence>
<feature type="compositionally biased region" description="Low complexity" evidence="1">
    <location>
        <begin position="361"/>
        <end position="375"/>
    </location>
</feature>
<reference evidence="2" key="1">
    <citation type="journal article" date="2019" name="Sci. Rep.">
        <title>Draft genome of Tanacetum cinerariifolium, the natural source of mosquito coil.</title>
        <authorList>
            <person name="Yamashiro T."/>
            <person name="Shiraishi A."/>
            <person name="Satake H."/>
            <person name="Nakayama K."/>
        </authorList>
    </citation>
    <scope>NUCLEOTIDE SEQUENCE</scope>
</reference>
<dbReference type="EMBL" id="BKCJ010407332">
    <property type="protein sequence ID" value="GFA34037.1"/>
    <property type="molecule type" value="Genomic_DNA"/>
</dbReference>
<proteinExistence type="predicted"/>
<feature type="region of interest" description="Disordered" evidence="1">
    <location>
        <begin position="276"/>
        <end position="375"/>
    </location>
</feature>